<dbReference type="GO" id="GO:1904680">
    <property type="term" value="F:peptide transmembrane transporter activity"/>
    <property type="evidence" value="ECO:0007669"/>
    <property type="project" value="InterPro"/>
</dbReference>
<feature type="transmembrane region" description="Helical" evidence="8">
    <location>
        <begin position="34"/>
        <end position="54"/>
    </location>
</feature>
<feature type="transmembrane region" description="Helical" evidence="8">
    <location>
        <begin position="338"/>
        <end position="359"/>
    </location>
</feature>
<keyword evidence="3" id="KW-1003">Cell membrane</keyword>
<feature type="transmembrane region" description="Helical" evidence="8">
    <location>
        <begin position="199"/>
        <end position="223"/>
    </location>
</feature>
<comment type="caution">
    <text evidence="10">The sequence shown here is derived from an EMBL/GenBank/DDBJ whole genome shotgun (WGS) entry which is preliminary data.</text>
</comment>
<gene>
    <name evidence="10" type="ORF">JCM17846_15870</name>
</gene>
<evidence type="ECO:0000256" key="3">
    <source>
        <dbReference type="ARBA" id="ARBA00022475"/>
    </source>
</evidence>
<keyword evidence="6 8" id="KW-1133">Transmembrane helix</keyword>
<proteinExistence type="predicted"/>
<dbReference type="EMBL" id="BKCN01000006">
    <property type="protein sequence ID" value="GER03905.1"/>
    <property type="molecule type" value="Genomic_DNA"/>
</dbReference>
<sequence>MAEMWERFSYYGMRALLIFYLTQHWLFSDGSASLIYGTYTSLVYITPVLGGYLADKYLGQRKAVLFGAIMLTCGHGLMAFEGTGGQDDPALNIFWLALSFIIVGSGFLKANISVIVGQLYSLTDARRDGAYTIFYMGINVGAAIGTIVAGYLGQTYGWKYGFGAAGIGMLLGLLVFVWKTSLLLGRGESPDPARLKRKIAGLLNLEWTLYLLSLLSVGGIWMLVQMQGAVGSLLLGSGIILLGYVIYEAMTKLSPHERDRIFAVVFLIALQPLFWGLFEQAGSSLNLFTDRYVDRMGVPASVFQSLNPIYIVLLGPVFAGLWVFLAKRGLEPSTPAKFGLGIVQLGLGFLVLVVGPIWWASMRRPRSCLFF</sequence>
<dbReference type="InterPro" id="IPR005279">
    <property type="entry name" value="Dipep/tripep_permease"/>
</dbReference>
<evidence type="ECO:0000256" key="4">
    <source>
        <dbReference type="ARBA" id="ARBA00022692"/>
    </source>
</evidence>
<reference evidence="10 11" key="1">
    <citation type="submission" date="2019-09" db="EMBL/GenBank/DDBJ databases">
        <title>NBRP : Genome information of microbial organism related human and environment.</title>
        <authorList>
            <person name="Hattori M."/>
            <person name="Oshima K."/>
            <person name="Inaba H."/>
            <person name="Suda W."/>
            <person name="Sakamoto M."/>
            <person name="Iino T."/>
            <person name="Kitahara M."/>
            <person name="Oshida Y."/>
            <person name="Iida T."/>
            <person name="Kudo T."/>
            <person name="Itoh T."/>
            <person name="Ohkuma M."/>
        </authorList>
    </citation>
    <scope>NUCLEOTIDE SEQUENCE [LARGE SCALE GENOMIC DNA]</scope>
    <source>
        <strain evidence="10 11">Q-1</strain>
    </source>
</reference>
<evidence type="ECO:0000256" key="8">
    <source>
        <dbReference type="SAM" id="Phobius"/>
    </source>
</evidence>
<dbReference type="GO" id="GO:0005886">
    <property type="term" value="C:plasma membrane"/>
    <property type="evidence" value="ECO:0007669"/>
    <property type="project" value="UniProtKB-SubCell"/>
</dbReference>
<dbReference type="GO" id="GO:0006857">
    <property type="term" value="P:oligopeptide transport"/>
    <property type="evidence" value="ECO:0007669"/>
    <property type="project" value="InterPro"/>
</dbReference>
<evidence type="ECO:0000256" key="5">
    <source>
        <dbReference type="ARBA" id="ARBA00022856"/>
    </source>
</evidence>
<feature type="transmembrane region" description="Helical" evidence="8">
    <location>
        <begin position="12"/>
        <end position="28"/>
    </location>
</feature>
<keyword evidence="4 8" id="KW-0812">Transmembrane</keyword>
<dbReference type="Gene3D" id="1.20.1250.20">
    <property type="entry name" value="MFS general substrate transporter like domains"/>
    <property type="match status" value="1"/>
</dbReference>
<evidence type="ECO:0000313" key="11">
    <source>
        <dbReference type="Proteomes" id="UP000324996"/>
    </source>
</evidence>
<feature type="domain" description="Major facilitator superfamily (MFS) profile" evidence="9">
    <location>
        <begin position="1"/>
        <end position="371"/>
    </location>
</feature>
<evidence type="ECO:0000256" key="2">
    <source>
        <dbReference type="ARBA" id="ARBA00022448"/>
    </source>
</evidence>
<feature type="transmembrane region" description="Helical" evidence="8">
    <location>
        <begin position="63"/>
        <end position="80"/>
    </location>
</feature>
<dbReference type="Pfam" id="PF00854">
    <property type="entry name" value="PTR2"/>
    <property type="match status" value="1"/>
</dbReference>
<dbReference type="SUPFAM" id="SSF103473">
    <property type="entry name" value="MFS general substrate transporter"/>
    <property type="match status" value="1"/>
</dbReference>
<organism evidence="10 11">
    <name type="scientific">Iodidimonas nitroreducens</name>
    <dbReference type="NCBI Taxonomy" id="1236968"/>
    <lineage>
        <taxon>Bacteria</taxon>
        <taxon>Pseudomonadati</taxon>
        <taxon>Pseudomonadota</taxon>
        <taxon>Alphaproteobacteria</taxon>
        <taxon>Iodidimonadales</taxon>
        <taxon>Iodidimonadaceae</taxon>
        <taxon>Iodidimonas</taxon>
    </lineage>
</organism>
<feature type="transmembrane region" description="Helical" evidence="8">
    <location>
        <begin position="158"/>
        <end position="178"/>
    </location>
</feature>
<dbReference type="InterPro" id="IPR018456">
    <property type="entry name" value="PTR2_symporter_CS"/>
</dbReference>
<dbReference type="InterPro" id="IPR000109">
    <property type="entry name" value="POT_fam"/>
</dbReference>
<evidence type="ECO:0000256" key="6">
    <source>
        <dbReference type="ARBA" id="ARBA00022989"/>
    </source>
</evidence>
<dbReference type="CDD" id="cd17346">
    <property type="entry name" value="MFS_DtpA_like"/>
    <property type="match status" value="1"/>
</dbReference>
<dbReference type="InterPro" id="IPR050171">
    <property type="entry name" value="MFS_Transporters"/>
</dbReference>
<feature type="transmembrane region" description="Helical" evidence="8">
    <location>
        <begin position="229"/>
        <end position="249"/>
    </location>
</feature>
<dbReference type="NCBIfam" id="TIGR00924">
    <property type="entry name" value="yjdL_sub1_fam"/>
    <property type="match status" value="1"/>
</dbReference>
<dbReference type="PANTHER" id="PTHR23517:SF15">
    <property type="entry name" value="PROTON-DEPENDENT OLIGOPEPTIDE FAMILY TRANSPORT PROTEIN"/>
    <property type="match status" value="1"/>
</dbReference>
<keyword evidence="5" id="KW-0653">Protein transport</keyword>
<feature type="transmembrane region" description="Helical" evidence="8">
    <location>
        <begin position="309"/>
        <end position="326"/>
    </location>
</feature>
<dbReference type="PANTHER" id="PTHR23517">
    <property type="entry name" value="RESISTANCE PROTEIN MDTM, PUTATIVE-RELATED-RELATED"/>
    <property type="match status" value="1"/>
</dbReference>
<feature type="transmembrane region" description="Helical" evidence="8">
    <location>
        <begin position="92"/>
        <end position="112"/>
    </location>
</feature>
<feature type="transmembrane region" description="Helical" evidence="8">
    <location>
        <begin position="261"/>
        <end position="278"/>
    </location>
</feature>
<dbReference type="AlphaFoldDB" id="A0A5A7N8E5"/>
<dbReference type="Proteomes" id="UP000324996">
    <property type="component" value="Unassembled WGS sequence"/>
</dbReference>
<feature type="transmembrane region" description="Helical" evidence="8">
    <location>
        <begin position="133"/>
        <end position="152"/>
    </location>
</feature>
<keyword evidence="11" id="KW-1185">Reference proteome</keyword>
<accession>A0A5A7N8E5</accession>
<comment type="subcellular location">
    <subcellularLocation>
        <location evidence="1">Cell membrane</location>
        <topology evidence="1">Multi-pass membrane protein</topology>
    </subcellularLocation>
</comment>
<keyword evidence="2" id="KW-0813">Transport</keyword>
<dbReference type="PROSITE" id="PS01022">
    <property type="entry name" value="PTR2_1"/>
    <property type="match status" value="1"/>
</dbReference>
<keyword evidence="7 8" id="KW-0472">Membrane</keyword>
<dbReference type="InterPro" id="IPR036259">
    <property type="entry name" value="MFS_trans_sf"/>
</dbReference>
<evidence type="ECO:0000313" key="10">
    <source>
        <dbReference type="EMBL" id="GER03905.1"/>
    </source>
</evidence>
<protein>
    <recommendedName>
        <fullName evidence="9">Major facilitator superfamily (MFS) profile domain-containing protein</fullName>
    </recommendedName>
</protein>
<evidence type="ECO:0000256" key="1">
    <source>
        <dbReference type="ARBA" id="ARBA00004651"/>
    </source>
</evidence>
<dbReference type="PROSITE" id="PS50850">
    <property type="entry name" value="MFS"/>
    <property type="match status" value="1"/>
</dbReference>
<evidence type="ECO:0000259" key="9">
    <source>
        <dbReference type="PROSITE" id="PS50850"/>
    </source>
</evidence>
<keyword evidence="5" id="KW-0571">Peptide transport</keyword>
<name>A0A5A7N8E5_9PROT</name>
<dbReference type="InterPro" id="IPR020846">
    <property type="entry name" value="MFS_dom"/>
</dbReference>
<evidence type="ECO:0000256" key="7">
    <source>
        <dbReference type="ARBA" id="ARBA00023136"/>
    </source>
</evidence>